<organism evidence="4 5">
    <name type="scientific">Lichenicola cladoniae</name>
    <dbReference type="NCBI Taxonomy" id="1484109"/>
    <lineage>
        <taxon>Bacteria</taxon>
        <taxon>Pseudomonadati</taxon>
        <taxon>Pseudomonadota</taxon>
        <taxon>Alphaproteobacteria</taxon>
        <taxon>Acetobacterales</taxon>
        <taxon>Acetobacteraceae</taxon>
        <taxon>Lichenicola</taxon>
    </lineage>
</organism>
<name>A0A6M8I2L0_9PROT</name>
<evidence type="ECO:0000313" key="5">
    <source>
        <dbReference type="Proteomes" id="UP000500767"/>
    </source>
</evidence>
<evidence type="ECO:0000313" key="4">
    <source>
        <dbReference type="EMBL" id="QKE94011.1"/>
    </source>
</evidence>
<sequence>MAKTTMTQDDFDALRPSLGRMTVDTMDVARLVLVAGVSQADAAGRYGMSRQRVYGIMKRFEAASQGWPTDWRKVEVWLPPKLAAEVEGMAEAAIAEHRGSQASPKR</sequence>
<keyword evidence="2" id="KW-0804">Transcription</keyword>
<dbReference type="InterPro" id="IPR053721">
    <property type="entry name" value="Fimbrial_Adhesin_Reg"/>
</dbReference>
<evidence type="ECO:0000256" key="1">
    <source>
        <dbReference type="ARBA" id="ARBA00023015"/>
    </source>
</evidence>
<feature type="domain" description="TrfB transcriptional repressor protein" evidence="3">
    <location>
        <begin position="6"/>
        <end position="86"/>
    </location>
</feature>
<dbReference type="RefSeq" id="WP_171837888.1">
    <property type="nucleotide sequence ID" value="NZ_CP053714.1"/>
</dbReference>
<dbReference type="InterPro" id="IPR032428">
    <property type="entry name" value="TrfB"/>
</dbReference>
<accession>A0A6M8I2L0</accession>
<keyword evidence="5" id="KW-1185">Reference proteome</keyword>
<reference evidence="4 5" key="1">
    <citation type="journal article" date="2014" name="World J. Microbiol. Biotechnol.">
        <title>Biodiversity and physiological characteristics of Antarctic and Arctic lichens-associated bacteria.</title>
        <authorList>
            <person name="Lee Y.M."/>
            <person name="Kim E.H."/>
            <person name="Lee H.K."/>
            <person name="Hong S.G."/>
        </authorList>
    </citation>
    <scope>NUCLEOTIDE SEQUENCE [LARGE SCALE GENOMIC DNA]</scope>
    <source>
        <strain evidence="4 5">PAMC 26569</strain>
        <plasmid evidence="4">unnamed7</plasmid>
    </source>
</reference>
<keyword evidence="1" id="KW-0805">Transcription regulation</keyword>
<proteinExistence type="predicted"/>
<dbReference type="Gene3D" id="1.10.10.2690">
    <property type="match status" value="1"/>
</dbReference>
<dbReference type="EMBL" id="CP053714">
    <property type="protein sequence ID" value="QKE94011.1"/>
    <property type="molecule type" value="Genomic_DNA"/>
</dbReference>
<dbReference type="AlphaFoldDB" id="A0A6M8I2L0"/>
<geneLocation type="plasmid" evidence="4 5">
    <name>unnamed7</name>
</geneLocation>
<gene>
    <name evidence="4" type="ORF">HN018_28220</name>
</gene>
<dbReference type="Pfam" id="PF16509">
    <property type="entry name" value="KORA"/>
    <property type="match status" value="1"/>
</dbReference>
<evidence type="ECO:0000256" key="2">
    <source>
        <dbReference type="ARBA" id="ARBA00023163"/>
    </source>
</evidence>
<dbReference type="Proteomes" id="UP000500767">
    <property type="component" value="Plasmid unnamed7"/>
</dbReference>
<protein>
    <submittedName>
        <fullName evidence="4">Helix-turn-helix domain-containing protein</fullName>
    </submittedName>
</protein>
<keyword evidence="4" id="KW-0614">Plasmid</keyword>
<evidence type="ECO:0000259" key="3">
    <source>
        <dbReference type="Pfam" id="PF16509"/>
    </source>
</evidence>
<dbReference type="KEGG" id="lck:HN018_28220"/>